<gene>
    <name evidence="2" type="ORF">HAX54_010149</name>
</gene>
<name>A0ABS8WY93_DATST</name>
<feature type="compositionally biased region" description="Acidic residues" evidence="1">
    <location>
        <begin position="21"/>
        <end position="31"/>
    </location>
</feature>
<feature type="region of interest" description="Disordered" evidence="1">
    <location>
        <begin position="1"/>
        <end position="69"/>
    </location>
</feature>
<sequence length="87" mass="9356">MCITEGGEEAESDGDNPPVANEEESNDDAEDLGDKDTEEKEFSDKESAAEKSSEKVEDSNSATTPKEKVQRMACIGLQGCVLCRPLS</sequence>
<evidence type="ECO:0000313" key="3">
    <source>
        <dbReference type="Proteomes" id="UP000823775"/>
    </source>
</evidence>
<comment type="caution">
    <text evidence="2">The sequence shown here is derived from an EMBL/GenBank/DDBJ whole genome shotgun (WGS) entry which is preliminary data.</text>
</comment>
<reference evidence="2 3" key="1">
    <citation type="journal article" date="2021" name="BMC Genomics">
        <title>Datura genome reveals duplications of psychoactive alkaloid biosynthetic genes and high mutation rate following tissue culture.</title>
        <authorList>
            <person name="Rajewski A."/>
            <person name="Carter-House D."/>
            <person name="Stajich J."/>
            <person name="Litt A."/>
        </authorList>
    </citation>
    <scope>NUCLEOTIDE SEQUENCE [LARGE SCALE GENOMIC DNA]</scope>
    <source>
        <strain evidence="2">AR-01</strain>
    </source>
</reference>
<feature type="compositionally biased region" description="Acidic residues" evidence="1">
    <location>
        <begin position="1"/>
        <end position="14"/>
    </location>
</feature>
<feature type="compositionally biased region" description="Basic and acidic residues" evidence="1">
    <location>
        <begin position="32"/>
        <end position="58"/>
    </location>
</feature>
<evidence type="ECO:0000313" key="2">
    <source>
        <dbReference type="EMBL" id="MCE3217038.1"/>
    </source>
</evidence>
<accession>A0ABS8WY93</accession>
<dbReference type="Proteomes" id="UP000823775">
    <property type="component" value="Unassembled WGS sequence"/>
</dbReference>
<keyword evidence="3" id="KW-1185">Reference proteome</keyword>
<dbReference type="EMBL" id="JACEIK010015538">
    <property type="protein sequence ID" value="MCE3217038.1"/>
    <property type="molecule type" value="Genomic_DNA"/>
</dbReference>
<proteinExistence type="predicted"/>
<evidence type="ECO:0000256" key="1">
    <source>
        <dbReference type="SAM" id="MobiDB-lite"/>
    </source>
</evidence>
<protein>
    <submittedName>
        <fullName evidence="2">Uncharacterized protein</fullName>
    </submittedName>
</protein>
<organism evidence="2 3">
    <name type="scientific">Datura stramonium</name>
    <name type="common">Jimsonweed</name>
    <name type="synonym">Common thornapple</name>
    <dbReference type="NCBI Taxonomy" id="4076"/>
    <lineage>
        <taxon>Eukaryota</taxon>
        <taxon>Viridiplantae</taxon>
        <taxon>Streptophyta</taxon>
        <taxon>Embryophyta</taxon>
        <taxon>Tracheophyta</taxon>
        <taxon>Spermatophyta</taxon>
        <taxon>Magnoliopsida</taxon>
        <taxon>eudicotyledons</taxon>
        <taxon>Gunneridae</taxon>
        <taxon>Pentapetalae</taxon>
        <taxon>asterids</taxon>
        <taxon>lamiids</taxon>
        <taxon>Solanales</taxon>
        <taxon>Solanaceae</taxon>
        <taxon>Solanoideae</taxon>
        <taxon>Datureae</taxon>
        <taxon>Datura</taxon>
    </lineage>
</organism>